<keyword evidence="2" id="KW-1185">Reference proteome</keyword>
<name>A0A410T662_9CAUD</name>
<dbReference type="Proteomes" id="UP000289271">
    <property type="component" value="Segment"/>
</dbReference>
<dbReference type="PROSITE" id="PS51257">
    <property type="entry name" value="PROKAR_LIPOPROTEIN"/>
    <property type="match status" value="1"/>
</dbReference>
<dbReference type="Pfam" id="PF24052">
    <property type="entry name" value="Phage_lipoprotein"/>
    <property type="match status" value="1"/>
</dbReference>
<evidence type="ECO:0000313" key="2">
    <source>
        <dbReference type="Proteomes" id="UP000289271"/>
    </source>
</evidence>
<accession>A0A410T662</accession>
<dbReference type="EMBL" id="MK372342">
    <property type="protein sequence ID" value="QAU04437.1"/>
    <property type="molecule type" value="Genomic_DNA"/>
</dbReference>
<dbReference type="RefSeq" id="YP_009824936.1">
    <property type="nucleotide sequence ID" value="NC_048208.1"/>
</dbReference>
<evidence type="ECO:0000313" key="1">
    <source>
        <dbReference type="EMBL" id="QAU04437.1"/>
    </source>
</evidence>
<dbReference type="KEGG" id="vg:55016519"/>
<proteinExistence type="predicted"/>
<evidence type="ECO:0008006" key="3">
    <source>
        <dbReference type="Google" id="ProtNLM"/>
    </source>
</evidence>
<dbReference type="InterPro" id="IPR057115">
    <property type="entry name" value="Phage_lipoprotein"/>
</dbReference>
<protein>
    <recommendedName>
        <fullName evidence="3">Lipoprotein</fullName>
    </recommendedName>
</protein>
<sequence length="76" mass="8015">MTNFIKSAIIAAAVIMTVGCSSGPRPDGWCATEVNGSCVAKWKGGVVVASGETDIRWDGIKNFSGSVKDHGTKEWK</sequence>
<dbReference type="GeneID" id="55016519"/>
<organism evidence="1 2">
    <name type="scientific">Escherichia phage vB_EcoS_IME542</name>
    <dbReference type="NCBI Taxonomy" id="2507711"/>
    <lineage>
        <taxon>Viruses</taxon>
        <taxon>Duplodnaviria</taxon>
        <taxon>Heunggongvirae</taxon>
        <taxon>Uroviricota</taxon>
        <taxon>Caudoviricetes</taxon>
        <taxon>Drexlerviridae</taxon>
        <taxon>Braunvirinae</taxon>
        <taxon>Christensenvirus</taxon>
        <taxon>Christensenvirus IME542</taxon>
    </lineage>
</organism>
<reference evidence="1 2" key="1">
    <citation type="submission" date="2019-01" db="EMBL/GenBank/DDBJ databases">
        <title>The whole genome sequence of IME542.</title>
        <authorList>
            <person name="Li P."/>
            <person name="Tong Y."/>
            <person name="Wang J."/>
        </authorList>
    </citation>
    <scope>NUCLEOTIDE SEQUENCE [LARGE SCALE GENOMIC DNA]</scope>
</reference>